<dbReference type="RefSeq" id="WP_273152616.1">
    <property type="nucleotide sequence ID" value="NZ_JADFAB010000084.1"/>
</dbReference>
<accession>A0A0A0BK66</accession>
<dbReference type="InterPro" id="IPR013149">
    <property type="entry name" value="ADH-like_C"/>
</dbReference>
<dbReference type="STRING" id="392484.LP43_1110"/>
<dbReference type="PROSITE" id="PS01162">
    <property type="entry name" value="QOR_ZETA_CRYSTAL"/>
    <property type="match status" value="1"/>
</dbReference>
<dbReference type="GO" id="GO:0016491">
    <property type="term" value="F:oxidoreductase activity"/>
    <property type="evidence" value="ECO:0007669"/>
    <property type="project" value="UniProtKB-KW"/>
</dbReference>
<gene>
    <name evidence="4" type="ORF">LP43_1110</name>
</gene>
<dbReference type="InterPro" id="IPR002364">
    <property type="entry name" value="Quin_OxRdtase/zeta-crystal_CS"/>
</dbReference>
<dbReference type="NCBIfam" id="TIGR02817">
    <property type="entry name" value="adh_fam_1"/>
    <property type="match status" value="1"/>
</dbReference>
<dbReference type="Pfam" id="PF08240">
    <property type="entry name" value="ADH_N"/>
    <property type="match status" value="1"/>
</dbReference>
<dbReference type="InterPro" id="IPR014182">
    <property type="entry name" value="ADH_Zn_typ-1"/>
</dbReference>
<dbReference type="InterPro" id="IPR052585">
    <property type="entry name" value="Lipid_raft_assoc_Zn_ADH"/>
</dbReference>
<name>A0A0A0BK66_9GAMM</name>
<protein>
    <recommendedName>
        <fullName evidence="2">Zinc-type alcohol dehydrogenase-like protein</fullName>
    </recommendedName>
</protein>
<comment type="caution">
    <text evidence="4">The sequence shown here is derived from an EMBL/GenBank/DDBJ whole genome shotgun (WGS) entry which is preliminary data.</text>
</comment>
<feature type="domain" description="Enoyl reductase (ER)" evidence="3">
    <location>
        <begin position="11"/>
        <end position="332"/>
    </location>
</feature>
<reference evidence="4 5" key="1">
    <citation type="submission" date="2014-09" db="EMBL/GenBank/DDBJ databases">
        <authorList>
            <person name="Grob C."/>
            <person name="Taubert M."/>
            <person name="Howat A.M."/>
            <person name="Burns O.J."/>
            <person name="Dixon J.L."/>
            <person name="Chen Y."/>
            <person name="Murrell J.C."/>
        </authorList>
    </citation>
    <scope>NUCLEOTIDE SEQUENCE [LARGE SCALE GENOMIC DNA]</scope>
    <source>
        <strain evidence="4">L4</strain>
    </source>
</reference>
<sequence>MSQEMTCLGFQSNDTKPVKFTLPIPAVSGRDLLIKIDAIAVNPVDTKVKSGIQGQLESPKIIGWDASGTVIAAGDDCELIKVGDKVFYAGDISRPGCYASHHVVDERIVGFAPKSLSAVQAAAMPLTSITAWEALFSRMRIHPNIDKGKTLLIVGAAGGVGSIAIQLAKQIAELNVVATASRDESITWCRELGADYVINHYQLNTDYASLGINPPDYILCLGDTDTYFEQLAELIAPQGLICYVVTSQKNHNIDLLKTKSAGIVWEFMFTRPMYETADMTAQHQLLNRIAEMLDDEMLRCTMQQNLGPMSEETITQAHQMLVSGKTLGKISLEAIDTE</sequence>
<dbReference type="InterPro" id="IPR036291">
    <property type="entry name" value="NAD(P)-bd_dom_sf"/>
</dbReference>
<evidence type="ECO:0000256" key="2">
    <source>
        <dbReference type="RuleBase" id="RU364000"/>
    </source>
</evidence>
<evidence type="ECO:0000313" key="5">
    <source>
        <dbReference type="Proteomes" id="UP000029999"/>
    </source>
</evidence>
<dbReference type="GO" id="GO:0008270">
    <property type="term" value="F:zinc ion binding"/>
    <property type="evidence" value="ECO:0007669"/>
    <property type="project" value="InterPro"/>
</dbReference>
<dbReference type="Gene3D" id="3.90.180.10">
    <property type="entry name" value="Medium-chain alcohol dehydrogenases, catalytic domain"/>
    <property type="match status" value="1"/>
</dbReference>
<evidence type="ECO:0000313" key="4">
    <source>
        <dbReference type="EMBL" id="KGM07499.1"/>
    </source>
</evidence>
<dbReference type="PANTHER" id="PTHR43482">
    <property type="entry name" value="PROTEIN AST1-RELATED"/>
    <property type="match status" value="1"/>
</dbReference>
<dbReference type="PANTHER" id="PTHR43482:SF1">
    <property type="entry name" value="PROTEIN AST1-RELATED"/>
    <property type="match status" value="1"/>
</dbReference>
<dbReference type="AlphaFoldDB" id="A0A0A0BK66"/>
<dbReference type="InterPro" id="IPR011032">
    <property type="entry name" value="GroES-like_sf"/>
</dbReference>
<proteinExistence type="inferred from homology"/>
<dbReference type="InterPro" id="IPR020843">
    <property type="entry name" value="ER"/>
</dbReference>
<dbReference type="Pfam" id="PF00107">
    <property type="entry name" value="ADH_zinc_N"/>
    <property type="match status" value="1"/>
</dbReference>
<keyword evidence="2" id="KW-0479">Metal-binding</keyword>
<dbReference type="CDD" id="cd08252">
    <property type="entry name" value="AL_MDR"/>
    <property type="match status" value="1"/>
</dbReference>
<dbReference type="EMBL" id="JRQD01000002">
    <property type="protein sequence ID" value="KGM07499.1"/>
    <property type="molecule type" value="Genomic_DNA"/>
</dbReference>
<dbReference type="Proteomes" id="UP000029999">
    <property type="component" value="Unassembled WGS sequence"/>
</dbReference>
<dbReference type="Gene3D" id="3.40.50.720">
    <property type="entry name" value="NAD(P)-binding Rossmann-like Domain"/>
    <property type="match status" value="1"/>
</dbReference>
<evidence type="ECO:0000259" key="3">
    <source>
        <dbReference type="SMART" id="SM00829"/>
    </source>
</evidence>
<evidence type="ECO:0000256" key="1">
    <source>
        <dbReference type="ARBA" id="ARBA00010371"/>
    </source>
</evidence>
<organism evidence="4 5">
    <name type="scientific">Methylophaga thiooxydans</name>
    <dbReference type="NCBI Taxonomy" id="392484"/>
    <lineage>
        <taxon>Bacteria</taxon>
        <taxon>Pseudomonadati</taxon>
        <taxon>Pseudomonadota</taxon>
        <taxon>Gammaproteobacteria</taxon>
        <taxon>Thiotrichales</taxon>
        <taxon>Piscirickettsiaceae</taxon>
        <taxon>Methylophaga</taxon>
    </lineage>
</organism>
<keyword evidence="2 4" id="KW-0560">Oxidoreductase</keyword>
<dbReference type="InterPro" id="IPR013154">
    <property type="entry name" value="ADH-like_N"/>
</dbReference>
<dbReference type="SUPFAM" id="SSF51735">
    <property type="entry name" value="NAD(P)-binding Rossmann-fold domains"/>
    <property type="match status" value="1"/>
</dbReference>
<dbReference type="SUPFAM" id="SSF50129">
    <property type="entry name" value="GroES-like"/>
    <property type="match status" value="1"/>
</dbReference>
<dbReference type="SMART" id="SM00829">
    <property type="entry name" value="PKS_ER"/>
    <property type="match status" value="1"/>
</dbReference>
<keyword evidence="2" id="KW-0862">Zinc</keyword>
<comment type="similarity">
    <text evidence="1 2">Belongs to the zinc-containing alcohol dehydrogenase family. Quinone oxidoreductase subfamily.</text>
</comment>